<dbReference type="Proteomes" id="UP001154329">
    <property type="component" value="Chromosome 1"/>
</dbReference>
<dbReference type="EMBL" id="OU899034">
    <property type="protein sequence ID" value="CAH1710636.1"/>
    <property type="molecule type" value="Genomic_DNA"/>
</dbReference>
<gene>
    <name evidence="1" type="ORF">APHIGO_LOCUS1278</name>
</gene>
<keyword evidence="2" id="KW-1185">Reference proteome</keyword>
<proteinExistence type="predicted"/>
<evidence type="ECO:0000313" key="2">
    <source>
        <dbReference type="Proteomes" id="UP001154329"/>
    </source>
</evidence>
<reference evidence="1" key="2">
    <citation type="submission" date="2022-10" db="EMBL/GenBank/DDBJ databases">
        <authorList>
            <consortium name="ENA_rothamsted_submissions"/>
            <consortium name="culmorum"/>
            <person name="King R."/>
        </authorList>
    </citation>
    <scope>NUCLEOTIDE SEQUENCE</scope>
</reference>
<protein>
    <submittedName>
        <fullName evidence="1">Uncharacterized protein</fullName>
    </submittedName>
</protein>
<dbReference type="AlphaFoldDB" id="A0A9P0IRS7"/>
<evidence type="ECO:0000313" key="1">
    <source>
        <dbReference type="EMBL" id="CAH1710636.1"/>
    </source>
</evidence>
<accession>A0A9P0IRS7</accession>
<sequence length="141" mass="15880">MYYIIVIIISNDPDEWTMGTKPVAAVVVQPFALDRCAQRRSSSQQTGCPAEHRGMSTSDVPHDIIHVVVPGLTRTHVRLGGNLREIRSRSGRSLRFVYGPGRSSAGDKARNQKSWQFKTYLNAVTSMQLQEYLKTIHRVPE</sequence>
<name>A0A9P0IRS7_APHGO</name>
<reference evidence="1" key="1">
    <citation type="submission" date="2022-02" db="EMBL/GenBank/DDBJ databases">
        <authorList>
            <person name="King R."/>
        </authorList>
    </citation>
    <scope>NUCLEOTIDE SEQUENCE</scope>
</reference>
<organism evidence="1 2">
    <name type="scientific">Aphis gossypii</name>
    <name type="common">Cotton aphid</name>
    <dbReference type="NCBI Taxonomy" id="80765"/>
    <lineage>
        <taxon>Eukaryota</taxon>
        <taxon>Metazoa</taxon>
        <taxon>Ecdysozoa</taxon>
        <taxon>Arthropoda</taxon>
        <taxon>Hexapoda</taxon>
        <taxon>Insecta</taxon>
        <taxon>Pterygota</taxon>
        <taxon>Neoptera</taxon>
        <taxon>Paraneoptera</taxon>
        <taxon>Hemiptera</taxon>
        <taxon>Sternorrhyncha</taxon>
        <taxon>Aphidomorpha</taxon>
        <taxon>Aphidoidea</taxon>
        <taxon>Aphididae</taxon>
        <taxon>Aphidini</taxon>
        <taxon>Aphis</taxon>
        <taxon>Aphis</taxon>
    </lineage>
</organism>